<name>A0A0F5JL97_9BACT</name>
<protein>
    <submittedName>
        <fullName evidence="1">Uncharacterized protein</fullName>
    </submittedName>
</protein>
<accession>A0A0F5JL97</accession>
<reference evidence="1 2" key="1">
    <citation type="submission" date="2013-04" db="EMBL/GenBank/DDBJ databases">
        <title>The Genome Sequence of Parabacteroides gordonii DSM 23371.</title>
        <authorList>
            <consortium name="The Broad Institute Genomics Platform"/>
            <person name="Earl A."/>
            <person name="Ward D."/>
            <person name="Feldgarden M."/>
            <person name="Gevers D."/>
            <person name="Martens E."/>
            <person name="Sakamoto M."/>
            <person name="Benno Y."/>
            <person name="Suzuki N."/>
            <person name="Matsunaga N."/>
            <person name="Koshihara K."/>
            <person name="Seki M."/>
            <person name="Komiya H."/>
            <person name="Walker B."/>
            <person name="Young S."/>
            <person name="Zeng Q."/>
            <person name="Gargeya S."/>
            <person name="Fitzgerald M."/>
            <person name="Haas B."/>
            <person name="Abouelleil A."/>
            <person name="Allen A.W."/>
            <person name="Alvarado L."/>
            <person name="Arachchi H.M."/>
            <person name="Berlin A.M."/>
            <person name="Chapman S.B."/>
            <person name="Gainer-Dewar J."/>
            <person name="Goldberg J."/>
            <person name="Griggs A."/>
            <person name="Gujja S."/>
            <person name="Hansen M."/>
            <person name="Howarth C."/>
            <person name="Imamovic A."/>
            <person name="Ireland A."/>
            <person name="Larimer J."/>
            <person name="McCowan C."/>
            <person name="Murphy C."/>
            <person name="Pearson M."/>
            <person name="Poon T.W."/>
            <person name="Priest M."/>
            <person name="Roberts A."/>
            <person name="Saif S."/>
            <person name="Shea T."/>
            <person name="Sisk P."/>
            <person name="Sykes S."/>
            <person name="Wortman J."/>
            <person name="Nusbaum C."/>
            <person name="Birren B."/>
        </authorList>
    </citation>
    <scope>NUCLEOTIDE SEQUENCE [LARGE SCALE GENOMIC DNA]</scope>
    <source>
        <strain evidence="1 2">MS-1</strain>
    </source>
</reference>
<dbReference type="HOGENOM" id="CLU_141618_0_0_10"/>
<dbReference type="AlphaFoldDB" id="A0A0F5JL97"/>
<keyword evidence="2" id="KW-1185">Reference proteome</keyword>
<comment type="caution">
    <text evidence="1">The sequence shown here is derived from an EMBL/GenBank/DDBJ whole genome shotgun (WGS) entry which is preliminary data.</text>
</comment>
<proteinExistence type="predicted"/>
<dbReference type="RefSeq" id="WP_028726341.1">
    <property type="nucleotide sequence ID" value="NZ_KQ033919.1"/>
</dbReference>
<dbReference type="EMBL" id="AQHW01000009">
    <property type="protein sequence ID" value="KKB58566.1"/>
    <property type="molecule type" value="Genomic_DNA"/>
</dbReference>
<evidence type="ECO:0000313" key="2">
    <source>
        <dbReference type="Proteomes" id="UP000033035"/>
    </source>
</evidence>
<organism evidence="1 2">
    <name type="scientific">Parabacteroides gordonii MS-1 = DSM 23371</name>
    <dbReference type="NCBI Taxonomy" id="1203610"/>
    <lineage>
        <taxon>Bacteria</taxon>
        <taxon>Pseudomonadati</taxon>
        <taxon>Bacteroidota</taxon>
        <taxon>Bacteroidia</taxon>
        <taxon>Bacteroidales</taxon>
        <taxon>Tannerellaceae</taxon>
        <taxon>Parabacteroides</taxon>
    </lineage>
</organism>
<sequence>MNAGQLNRAAQLLGNDCGELESLLRKVMKHNNSLGRLLQNAVWEEDMVKEELIVLTMPTATFLEWLGPLLESRDWTVNGRHEIRPFLRAFLSVFRLRTAPDKDCLTMGTIENLVLDYLYVRRKTQ</sequence>
<dbReference type="STRING" id="1203610.HMPREF1536_01443"/>
<dbReference type="PATRIC" id="fig|1203610.3.peg.1478"/>
<dbReference type="Proteomes" id="UP000033035">
    <property type="component" value="Unassembled WGS sequence"/>
</dbReference>
<evidence type="ECO:0000313" key="1">
    <source>
        <dbReference type="EMBL" id="KKB58566.1"/>
    </source>
</evidence>
<gene>
    <name evidence="1" type="ORF">HMPREF1536_01443</name>
</gene>